<comment type="caution">
    <text evidence="2">The sequence shown here is derived from an EMBL/GenBank/DDBJ whole genome shotgun (WGS) entry which is preliminary data.</text>
</comment>
<feature type="region of interest" description="Disordered" evidence="1">
    <location>
        <begin position="61"/>
        <end position="82"/>
    </location>
</feature>
<feature type="compositionally biased region" description="Polar residues" evidence="1">
    <location>
        <begin position="112"/>
        <end position="121"/>
    </location>
</feature>
<evidence type="ECO:0000313" key="2">
    <source>
        <dbReference type="EMBL" id="KAA6362361.1"/>
    </source>
</evidence>
<feature type="non-terminal residue" evidence="2">
    <location>
        <position position="474"/>
    </location>
</feature>
<organism evidence="2 3">
    <name type="scientific">Streblomastix strix</name>
    <dbReference type="NCBI Taxonomy" id="222440"/>
    <lineage>
        <taxon>Eukaryota</taxon>
        <taxon>Metamonada</taxon>
        <taxon>Preaxostyla</taxon>
        <taxon>Oxymonadida</taxon>
        <taxon>Streblomastigidae</taxon>
        <taxon>Streblomastix</taxon>
    </lineage>
</organism>
<gene>
    <name evidence="2" type="ORF">EZS28_042112</name>
</gene>
<name>A0A5J4TXJ6_9EUKA</name>
<dbReference type="EMBL" id="SNRW01024299">
    <property type="protein sequence ID" value="KAA6362361.1"/>
    <property type="molecule type" value="Genomic_DNA"/>
</dbReference>
<proteinExistence type="predicted"/>
<feature type="compositionally biased region" description="Acidic residues" evidence="1">
    <location>
        <begin position="363"/>
        <end position="377"/>
    </location>
</feature>
<dbReference type="Proteomes" id="UP000324800">
    <property type="component" value="Unassembled WGS sequence"/>
</dbReference>
<evidence type="ECO:0000256" key="1">
    <source>
        <dbReference type="SAM" id="MobiDB-lite"/>
    </source>
</evidence>
<feature type="region of interest" description="Disordered" evidence="1">
    <location>
        <begin position="1"/>
        <end position="28"/>
    </location>
</feature>
<sequence length="474" mass="53518">MELEHRINDTTNNQANEEIGNGSTNQTSTVDTVATIPNRKKRGKADWTNPIYKSLIHTRRTSYHIHEPRDEQESEDSRMGQPDQVVEKSISRSGMVDIINQEQQTEEHRNAQDLSNNNNGRISGEMGSNLINTRIRHTENIQTMESKDPNIEQTRNNCNLICTELFLANIATQPFALPEDKDGQYNSMLQLNQRQSQSRIEKTSGPDPAIHRGIIMGSQIQAHSRNQQHGSGFSIEARSFGRLFSRQANAIASARRVGDSNHSRLLRNKEKYQTSQILFNRKRRFSRKLGWNGTTMGMRNTTATLSNLIDSSCYTQSGAREGEGSTNNTSMERLGVVDSFNVNHNMLEGAGKQLRRSQGRSMDEEEKSETTSGEDWDFLGRRGEKGEQLFKECLLNTGLTGQSIQGIIDGWHGSWKRHACSLTIFAEYWAQQSGTVLQLSTLELPYLTIANYITYLKPRESDACIIQARNSIST</sequence>
<accession>A0A5J4TXJ6</accession>
<reference evidence="2 3" key="1">
    <citation type="submission" date="2019-03" db="EMBL/GenBank/DDBJ databases">
        <title>Single cell metagenomics reveals metabolic interactions within the superorganism composed of flagellate Streblomastix strix and complex community of Bacteroidetes bacteria on its surface.</title>
        <authorList>
            <person name="Treitli S.C."/>
            <person name="Kolisko M."/>
            <person name="Husnik F."/>
            <person name="Keeling P."/>
            <person name="Hampl V."/>
        </authorList>
    </citation>
    <scope>NUCLEOTIDE SEQUENCE [LARGE SCALE GENOMIC DNA]</scope>
    <source>
        <strain evidence="2">ST1C</strain>
    </source>
</reference>
<dbReference type="AlphaFoldDB" id="A0A5J4TXJ6"/>
<feature type="region of interest" description="Disordered" evidence="1">
    <location>
        <begin position="350"/>
        <end position="379"/>
    </location>
</feature>
<protein>
    <submittedName>
        <fullName evidence="2">Uncharacterized protein</fullName>
    </submittedName>
</protein>
<evidence type="ECO:0000313" key="3">
    <source>
        <dbReference type="Proteomes" id="UP000324800"/>
    </source>
</evidence>
<feature type="compositionally biased region" description="Basic and acidic residues" evidence="1">
    <location>
        <begin position="64"/>
        <end position="78"/>
    </location>
</feature>
<feature type="region of interest" description="Disordered" evidence="1">
    <location>
        <begin position="104"/>
        <end position="125"/>
    </location>
</feature>
<feature type="compositionally biased region" description="Polar residues" evidence="1">
    <location>
        <begin position="9"/>
        <end position="28"/>
    </location>
</feature>